<dbReference type="Proteomes" id="UP000030748">
    <property type="component" value="Unassembled WGS sequence"/>
</dbReference>
<proteinExistence type="predicted"/>
<evidence type="ECO:0000313" key="2">
    <source>
        <dbReference type="EMBL" id="EYU45169.1"/>
    </source>
</evidence>
<feature type="transmembrane region" description="Helical" evidence="1">
    <location>
        <begin position="22"/>
        <end position="42"/>
    </location>
</feature>
<keyword evidence="3" id="KW-1185">Reference proteome</keyword>
<dbReference type="EMBL" id="KI630200">
    <property type="protein sequence ID" value="EYU45169.1"/>
    <property type="molecule type" value="Genomic_DNA"/>
</dbReference>
<protein>
    <submittedName>
        <fullName evidence="2">Uncharacterized protein</fullName>
    </submittedName>
</protein>
<evidence type="ECO:0000313" key="3">
    <source>
        <dbReference type="Proteomes" id="UP000030748"/>
    </source>
</evidence>
<gene>
    <name evidence="2" type="ORF">MIMGU_mgv1a015965mg</name>
</gene>
<dbReference type="AlphaFoldDB" id="A0A022RYN3"/>
<sequence>MAAPPTLNKQLGINIDFLFPKYQFWVMFSILTTTAYVFRWTWSMSLAKSTAITPALHPIPPKLKLRIFPLNLYLLTIMAESEGVGLNKLQLTTRMPICFGLTFVLRNKLSSAPNITCSASSRAACIDGRGGMKCMASGT</sequence>
<accession>A0A022RYN3</accession>
<keyword evidence="1" id="KW-0812">Transmembrane</keyword>
<keyword evidence="1" id="KW-0472">Membrane</keyword>
<evidence type="ECO:0000256" key="1">
    <source>
        <dbReference type="SAM" id="Phobius"/>
    </source>
</evidence>
<name>A0A022RYN3_ERYGU</name>
<reference evidence="2 3" key="1">
    <citation type="journal article" date="2013" name="Proc. Natl. Acad. Sci. U.S.A.">
        <title>Fine-scale variation in meiotic recombination in Mimulus inferred from population shotgun sequencing.</title>
        <authorList>
            <person name="Hellsten U."/>
            <person name="Wright K.M."/>
            <person name="Jenkins J."/>
            <person name="Shu S."/>
            <person name="Yuan Y."/>
            <person name="Wessler S.R."/>
            <person name="Schmutz J."/>
            <person name="Willis J.H."/>
            <person name="Rokhsar D.S."/>
        </authorList>
    </citation>
    <scope>NUCLEOTIDE SEQUENCE [LARGE SCALE GENOMIC DNA]</scope>
    <source>
        <strain evidence="3">cv. DUN x IM62</strain>
    </source>
</reference>
<keyword evidence="1" id="KW-1133">Transmembrane helix</keyword>
<organism evidence="2 3">
    <name type="scientific">Erythranthe guttata</name>
    <name type="common">Yellow monkey flower</name>
    <name type="synonym">Mimulus guttatus</name>
    <dbReference type="NCBI Taxonomy" id="4155"/>
    <lineage>
        <taxon>Eukaryota</taxon>
        <taxon>Viridiplantae</taxon>
        <taxon>Streptophyta</taxon>
        <taxon>Embryophyta</taxon>
        <taxon>Tracheophyta</taxon>
        <taxon>Spermatophyta</taxon>
        <taxon>Magnoliopsida</taxon>
        <taxon>eudicotyledons</taxon>
        <taxon>Gunneridae</taxon>
        <taxon>Pentapetalae</taxon>
        <taxon>asterids</taxon>
        <taxon>lamiids</taxon>
        <taxon>Lamiales</taxon>
        <taxon>Phrymaceae</taxon>
        <taxon>Erythranthe</taxon>
    </lineage>
</organism>